<sequence length="165" mass="17869">MACARGQKYAADVKPVRQEWATTASGAPNPLRNKHRMEKEQVVMKNRSGVRDLNASGSLMGSMMVNREEAYYGEPPYCAVSAASRTNATRASSRDSAGQTPPTTAALEQFVPLEVNLCSISTEVWPAVLEQERRSCSAPACAPPSRVKTRKMRTNAVPDGPDPDS</sequence>
<feature type="compositionally biased region" description="Low complexity" evidence="1">
    <location>
        <begin position="84"/>
        <end position="97"/>
    </location>
</feature>
<accession>A0A0P7XMT9</accession>
<gene>
    <name evidence="2" type="ORF">Z043_102374</name>
</gene>
<dbReference type="Proteomes" id="UP000034805">
    <property type="component" value="Unassembled WGS sequence"/>
</dbReference>
<protein>
    <submittedName>
        <fullName evidence="2">Uncharacterized protein</fullName>
    </submittedName>
</protein>
<proteinExistence type="predicted"/>
<comment type="caution">
    <text evidence="2">The sequence shown here is derived from an EMBL/GenBank/DDBJ whole genome shotgun (WGS) entry which is preliminary data.</text>
</comment>
<feature type="region of interest" description="Disordered" evidence="1">
    <location>
        <begin position="133"/>
        <end position="165"/>
    </location>
</feature>
<evidence type="ECO:0000256" key="1">
    <source>
        <dbReference type="SAM" id="MobiDB-lite"/>
    </source>
</evidence>
<organism evidence="2 3">
    <name type="scientific">Scleropages formosus</name>
    <name type="common">Asian bonytongue</name>
    <name type="synonym">Osteoglossum formosum</name>
    <dbReference type="NCBI Taxonomy" id="113540"/>
    <lineage>
        <taxon>Eukaryota</taxon>
        <taxon>Metazoa</taxon>
        <taxon>Chordata</taxon>
        <taxon>Craniata</taxon>
        <taxon>Vertebrata</taxon>
        <taxon>Euteleostomi</taxon>
        <taxon>Actinopterygii</taxon>
        <taxon>Neopterygii</taxon>
        <taxon>Teleostei</taxon>
        <taxon>Osteoglossocephala</taxon>
        <taxon>Osteoglossomorpha</taxon>
        <taxon>Osteoglossiformes</taxon>
        <taxon>Osteoglossidae</taxon>
        <taxon>Scleropages</taxon>
    </lineage>
</organism>
<evidence type="ECO:0000313" key="2">
    <source>
        <dbReference type="EMBL" id="KPP78151.1"/>
    </source>
</evidence>
<reference evidence="2 3" key="1">
    <citation type="submission" date="2015-08" db="EMBL/GenBank/DDBJ databases">
        <title>The genome of the Asian arowana (Scleropages formosus).</title>
        <authorList>
            <person name="Tan M.H."/>
            <person name="Gan H.M."/>
            <person name="Croft L.J."/>
            <person name="Austin C.M."/>
        </authorList>
    </citation>
    <scope>NUCLEOTIDE SEQUENCE [LARGE SCALE GENOMIC DNA]</scope>
    <source>
        <strain evidence="2">Aro1</strain>
    </source>
</reference>
<dbReference type="AlphaFoldDB" id="A0A0P7XMT9"/>
<dbReference type="EMBL" id="JARO02000557">
    <property type="protein sequence ID" value="KPP78151.1"/>
    <property type="molecule type" value="Genomic_DNA"/>
</dbReference>
<feature type="region of interest" description="Disordered" evidence="1">
    <location>
        <begin position="84"/>
        <end position="103"/>
    </location>
</feature>
<name>A0A0P7XMT9_SCLFO</name>
<evidence type="ECO:0000313" key="3">
    <source>
        <dbReference type="Proteomes" id="UP000034805"/>
    </source>
</evidence>